<evidence type="ECO:0000313" key="13">
    <source>
        <dbReference type="Proteomes" id="UP000316008"/>
    </source>
</evidence>
<feature type="transmembrane region" description="Helical" evidence="9">
    <location>
        <begin position="21"/>
        <end position="45"/>
    </location>
</feature>
<feature type="transmembrane region" description="Helical" evidence="9">
    <location>
        <begin position="155"/>
        <end position="177"/>
    </location>
</feature>
<feature type="domain" description="Cation efflux protein cytoplasmic" evidence="11">
    <location>
        <begin position="217"/>
        <end position="291"/>
    </location>
</feature>
<dbReference type="InterPro" id="IPR002524">
    <property type="entry name" value="Cation_efflux"/>
</dbReference>
<evidence type="ECO:0000259" key="10">
    <source>
        <dbReference type="Pfam" id="PF01545"/>
    </source>
</evidence>
<dbReference type="PANTHER" id="PTHR11562">
    <property type="entry name" value="CATION EFFLUX PROTEIN/ ZINC TRANSPORTER"/>
    <property type="match status" value="1"/>
</dbReference>
<evidence type="ECO:0000256" key="9">
    <source>
        <dbReference type="SAM" id="Phobius"/>
    </source>
</evidence>
<sequence>MGHDHAHHHHDITGKKVNTAFVVGIMLNLGFVVIEAVVGILINSLSVLSDAGHNLADVGTLALSLLAFKLMKVKSTNQYTYGYRKTSILVALFNSMLLLLTIGAIVYGSVDRFFHPQIIPGLAVSIIAGIGIAINFSTALLFLRNREKDINIKSAYLHLLADALVSAGLVLGGIVIYYTHLYWLDQVFSLIIAAIILFGTWKLMKESLRLSLDGVPSAIRLEEIVALIRQTKGVKEVHHVHIWPLSSTENAMTAHLVMEETVKGEEEAQIKRELRHLLEHQNIHHVTLETEREDCENGSC</sequence>
<comment type="similarity">
    <text evidence="2">Belongs to the cation diffusion facilitator (CDF) transporter (TC 2.A.4) family. SLC30A subfamily.</text>
</comment>
<protein>
    <submittedName>
        <fullName evidence="12">Cation transporter</fullName>
    </submittedName>
</protein>
<keyword evidence="8 9" id="KW-0472">Membrane</keyword>
<keyword evidence="13" id="KW-1185">Reference proteome</keyword>
<comment type="subcellular location">
    <subcellularLocation>
        <location evidence="1">Membrane</location>
        <topology evidence="1">Multi-pass membrane protein</topology>
    </subcellularLocation>
</comment>
<keyword evidence="3" id="KW-0813">Transport</keyword>
<keyword evidence="5" id="KW-0862">Zinc</keyword>
<evidence type="ECO:0000256" key="6">
    <source>
        <dbReference type="ARBA" id="ARBA00022989"/>
    </source>
</evidence>
<keyword evidence="4 9" id="KW-0812">Transmembrane</keyword>
<evidence type="ECO:0000313" key="12">
    <source>
        <dbReference type="EMBL" id="TSJ39943.1"/>
    </source>
</evidence>
<name>A0A556MJA2_9FLAO</name>
<gene>
    <name evidence="12" type="ORF">FO442_16685</name>
</gene>
<dbReference type="Proteomes" id="UP000316008">
    <property type="component" value="Unassembled WGS sequence"/>
</dbReference>
<keyword evidence="6 9" id="KW-1133">Transmembrane helix</keyword>
<dbReference type="AlphaFoldDB" id="A0A556MJA2"/>
<feature type="transmembrane region" description="Helical" evidence="9">
    <location>
        <begin position="51"/>
        <end position="68"/>
    </location>
</feature>
<dbReference type="InterPro" id="IPR050681">
    <property type="entry name" value="CDF/SLC30A"/>
</dbReference>
<dbReference type="SUPFAM" id="SSF161111">
    <property type="entry name" value="Cation efflux protein transmembrane domain-like"/>
    <property type="match status" value="1"/>
</dbReference>
<dbReference type="InterPro" id="IPR027470">
    <property type="entry name" value="Cation_efflux_CTD"/>
</dbReference>
<dbReference type="GO" id="GO:0005385">
    <property type="term" value="F:zinc ion transmembrane transporter activity"/>
    <property type="evidence" value="ECO:0007669"/>
    <property type="project" value="TreeGrafter"/>
</dbReference>
<organism evidence="12 13">
    <name type="scientific">Fluviicola chungangensis</name>
    <dbReference type="NCBI Taxonomy" id="2597671"/>
    <lineage>
        <taxon>Bacteria</taxon>
        <taxon>Pseudomonadati</taxon>
        <taxon>Bacteroidota</taxon>
        <taxon>Flavobacteriia</taxon>
        <taxon>Flavobacteriales</taxon>
        <taxon>Crocinitomicaceae</taxon>
        <taxon>Fluviicola</taxon>
    </lineage>
</organism>
<reference evidence="12 13" key="1">
    <citation type="submission" date="2019-07" db="EMBL/GenBank/DDBJ databases">
        <authorList>
            <person name="Huq M.A."/>
        </authorList>
    </citation>
    <scope>NUCLEOTIDE SEQUENCE [LARGE SCALE GENOMIC DNA]</scope>
    <source>
        <strain evidence="12 13">MAH-3</strain>
    </source>
</reference>
<feature type="transmembrane region" description="Helical" evidence="9">
    <location>
        <begin position="122"/>
        <end position="143"/>
    </location>
</feature>
<dbReference type="RefSeq" id="WP_144334359.1">
    <property type="nucleotide sequence ID" value="NZ_VLPL01000010.1"/>
</dbReference>
<comment type="caution">
    <text evidence="12">The sequence shown here is derived from an EMBL/GenBank/DDBJ whole genome shotgun (WGS) entry which is preliminary data.</text>
</comment>
<dbReference type="NCBIfam" id="TIGR01297">
    <property type="entry name" value="CDF"/>
    <property type="match status" value="1"/>
</dbReference>
<feature type="transmembrane region" description="Helical" evidence="9">
    <location>
        <begin position="183"/>
        <end position="201"/>
    </location>
</feature>
<dbReference type="InterPro" id="IPR058533">
    <property type="entry name" value="Cation_efflux_TM"/>
</dbReference>
<dbReference type="Gene3D" id="1.20.1510.10">
    <property type="entry name" value="Cation efflux protein transmembrane domain"/>
    <property type="match status" value="1"/>
</dbReference>
<dbReference type="Pfam" id="PF16916">
    <property type="entry name" value="ZT_dimer"/>
    <property type="match status" value="1"/>
</dbReference>
<evidence type="ECO:0000259" key="11">
    <source>
        <dbReference type="Pfam" id="PF16916"/>
    </source>
</evidence>
<evidence type="ECO:0000256" key="8">
    <source>
        <dbReference type="ARBA" id="ARBA00023136"/>
    </source>
</evidence>
<evidence type="ECO:0000256" key="2">
    <source>
        <dbReference type="ARBA" id="ARBA00008873"/>
    </source>
</evidence>
<evidence type="ECO:0000256" key="1">
    <source>
        <dbReference type="ARBA" id="ARBA00004141"/>
    </source>
</evidence>
<dbReference type="GO" id="GO:0005886">
    <property type="term" value="C:plasma membrane"/>
    <property type="evidence" value="ECO:0007669"/>
    <property type="project" value="TreeGrafter"/>
</dbReference>
<dbReference type="EMBL" id="VLPL01000010">
    <property type="protein sequence ID" value="TSJ39943.1"/>
    <property type="molecule type" value="Genomic_DNA"/>
</dbReference>
<evidence type="ECO:0000256" key="3">
    <source>
        <dbReference type="ARBA" id="ARBA00022448"/>
    </source>
</evidence>
<keyword evidence="7" id="KW-0406">Ion transport</keyword>
<feature type="domain" description="Cation efflux protein transmembrane" evidence="10">
    <location>
        <begin position="22"/>
        <end position="209"/>
    </location>
</feature>
<dbReference type="InterPro" id="IPR027469">
    <property type="entry name" value="Cation_efflux_TMD_sf"/>
</dbReference>
<dbReference type="SUPFAM" id="SSF160240">
    <property type="entry name" value="Cation efflux protein cytoplasmic domain-like"/>
    <property type="match status" value="1"/>
</dbReference>
<dbReference type="InterPro" id="IPR036837">
    <property type="entry name" value="Cation_efflux_CTD_sf"/>
</dbReference>
<proteinExistence type="inferred from homology"/>
<evidence type="ECO:0000256" key="5">
    <source>
        <dbReference type="ARBA" id="ARBA00022906"/>
    </source>
</evidence>
<accession>A0A556MJA2</accession>
<evidence type="ECO:0000256" key="4">
    <source>
        <dbReference type="ARBA" id="ARBA00022692"/>
    </source>
</evidence>
<evidence type="ECO:0000256" key="7">
    <source>
        <dbReference type="ARBA" id="ARBA00023065"/>
    </source>
</evidence>
<keyword evidence="5" id="KW-0864">Zinc transport</keyword>
<dbReference type="Pfam" id="PF01545">
    <property type="entry name" value="Cation_efflux"/>
    <property type="match status" value="1"/>
</dbReference>
<dbReference type="PANTHER" id="PTHR11562:SF17">
    <property type="entry name" value="RE54080P-RELATED"/>
    <property type="match status" value="1"/>
</dbReference>
<dbReference type="OrthoDB" id="9809646at2"/>
<feature type="transmembrane region" description="Helical" evidence="9">
    <location>
        <begin position="88"/>
        <end position="110"/>
    </location>
</feature>